<evidence type="ECO:0000313" key="2">
    <source>
        <dbReference type="Proteomes" id="UP001324993"/>
    </source>
</evidence>
<dbReference type="EMBL" id="CP138858">
    <property type="protein sequence ID" value="WPJ95265.1"/>
    <property type="molecule type" value="Genomic_DNA"/>
</dbReference>
<keyword evidence="2" id="KW-1185">Reference proteome</keyword>
<organism evidence="1 2">
    <name type="scientific">Coraliomargarita algicola</name>
    <dbReference type="NCBI Taxonomy" id="3092156"/>
    <lineage>
        <taxon>Bacteria</taxon>
        <taxon>Pseudomonadati</taxon>
        <taxon>Verrucomicrobiota</taxon>
        <taxon>Opitutia</taxon>
        <taxon>Puniceicoccales</taxon>
        <taxon>Coraliomargaritaceae</taxon>
        <taxon>Coraliomargarita</taxon>
    </lineage>
</organism>
<dbReference type="Proteomes" id="UP001324993">
    <property type="component" value="Chromosome"/>
</dbReference>
<name>A0ABZ0RGH2_9BACT</name>
<protein>
    <recommendedName>
        <fullName evidence="3">FecR protein domain-containing protein</fullName>
    </recommendedName>
</protein>
<gene>
    <name evidence="1" type="ORF">SH580_17730</name>
</gene>
<reference evidence="1 2" key="1">
    <citation type="submission" date="2023-11" db="EMBL/GenBank/DDBJ databases">
        <title>Coraliomargarita sp. nov., isolated from marine algae.</title>
        <authorList>
            <person name="Lee J.K."/>
            <person name="Baek J.H."/>
            <person name="Kim J.M."/>
            <person name="Choi D.G."/>
            <person name="Jeon C.O."/>
        </authorList>
    </citation>
    <scope>NUCLEOTIDE SEQUENCE [LARGE SCALE GENOMIC DNA]</scope>
    <source>
        <strain evidence="1 2">J2-16</strain>
    </source>
</reference>
<accession>A0ABZ0RGH2</accession>
<evidence type="ECO:0000313" key="1">
    <source>
        <dbReference type="EMBL" id="WPJ95265.1"/>
    </source>
</evidence>
<evidence type="ECO:0008006" key="3">
    <source>
        <dbReference type="Google" id="ProtNLM"/>
    </source>
</evidence>
<proteinExistence type="predicted"/>
<dbReference type="RefSeq" id="WP_319832158.1">
    <property type="nucleotide sequence ID" value="NZ_CP138858.1"/>
</dbReference>
<sequence>MTNCRIRHANSGRPATTAAGRLLAFARETSQRARPLIYVIAALCLCKVPALPAQTMIEGSAIITSRSGLVQASNASGQAVATKPHKVLQPEGLRISTQQDGQLFLTFSNAVAIALNEETALQCLEYSQQSFKNEDLSPGFEPSTSKLRLQLSQGQLAIASNRLSPLSELRIHLPKGEVRLHKGTCLIQLDTTGLHITAYEGNLTYYYPQQQAREFISAPKSVRISEQSIERQQIAEATTVESLDAAETQLCQAAQHASKRVVFQANARADAPPVPVLIVSPDYFKQADLRPYQFND</sequence>